<protein>
    <recommendedName>
        <fullName evidence="3">Single-stranded DNA-binding protein</fullName>
    </recommendedName>
</protein>
<organism evidence="2">
    <name type="scientific">marine metagenome</name>
    <dbReference type="NCBI Taxonomy" id="408172"/>
    <lineage>
        <taxon>unclassified sequences</taxon>
        <taxon>metagenomes</taxon>
        <taxon>ecological metagenomes</taxon>
    </lineage>
</organism>
<proteinExistence type="inferred from homology"/>
<accession>A0A382Z8R4</accession>
<dbReference type="NCBIfam" id="TIGR00621">
    <property type="entry name" value="ssb"/>
    <property type="match status" value="1"/>
</dbReference>
<name>A0A382Z8R4_9ZZZZ</name>
<dbReference type="PIRSF" id="PIRSF002070">
    <property type="entry name" value="SSB"/>
    <property type="match status" value="1"/>
</dbReference>
<keyword evidence="1" id="KW-0238">DNA-binding</keyword>
<reference evidence="2" key="1">
    <citation type="submission" date="2018-05" db="EMBL/GenBank/DDBJ databases">
        <authorList>
            <person name="Lanie J.A."/>
            <person name="Ng W.-L."/>
            <person name="Kazmierczak K.M."/>
            <person name="Andrzejewski T.M."/>
            <person name="Davidsen T.M."/>
            <person name="Wayne K.J."/>
            <person name="Tettelin H."/>
            <person name="Glass J.I."/>
            <person name="Rusch D."/>
            <person name="Podicherti R."/>
            <person name="Tsui H.-C.T."/>
            <person name="Winkler M.E."/>
        </authorList>
    </citation>
    <scope>NUCLEOTIDE SEQUENCE</scope>
</reference>
<dbReference type="PROSITE" id="PS50935">
    <property type="entry name" value="SSB"/>
    <property type="match status" value="1"/>
</dbReference>
<dbReference type="HAMAP" id="MF_00984">
    <property type="entry name" value="SSB"/>
    <property type="match status" value="1"/>
</dbReference>
<dbReference type="SUPFAM" id="SSF50249">
    <property type="entry name" value="Nucleic acid-binding proteins"/>
    <property type="match status" value="1"/>
</dbReference>
<gene>
    <name evidence="2" type="ORF">METZ01_LOCUS444758</name>
</gene>
<dbReference type="AlphaFoldDB" id="A0A382Z8R4"/>
<dbReference type="PANTHER" id="PTHR10302:SF0">
    <property type="entry name" value="SINGLE-STRANDED DNA-BINDING PROTEIN, MITOCHONDRIAL"/>
    <property type="match status" value="1"/>
</dbReference>
<dbReference type="CDD" id="cd04496">
    <property type="entry name" value="SSB_OBF"/>
    <property type="match status" value="1"/>
</dbReference>
<dbReference type="Gene3D" id="2.40.50.140">
    <property type="entry name" value="Nucleic acid-binding proteins"/>
    <property type="match status" value="1"/>
</dbReference>
<sequence>MVCWGNLTRDPELRYFENGSAVCNTGMAINKTWTDPQGKKQESTEFFDLSIWGKMGENVAESFSRGDRIMVVGSLKIRRVEGDDGSKKQFPEINVEEIGPTLRWATTT</sequence>
<evidence type="ECO:0000313" key="2">
    <source>
        <dbReference type="EMBL" id="SVD91904.1"/>
    </source>
</evidence>
<dbReference type="InterPro" id="IPR011344">
    <property type="entry name" value="ssDNA-bd"/>
</dbReference>
<dbReference type="EMBL" id="UINC01181951">
    <property type="protein sequence ID" value="SVD91904.1"/>
    <property type="molecule type" value="Genomic_DNA"/>
</dbReference>
<dbReference type="PANTHER" id="PTHR10302">
    <property type="entry name" value="SINGLE-STRANDED DNA-BINDING PROTEIN"/>
    <property type="match status" value="1"/>
</dbReference>
<feature type="non-terminal residue" evidence="2">
    <location>
        <position position="108"/>
    </location>
</feature>
<evidence type="ECO:0000256" key="1">
    <source>
        <dbReference type="ARBA" id="ARBA00023125"/>
    </source>
</evidence>
<dbReference type="GO" id="GO:0003697">
    <property type="term" value="F:single-stranded DNA binding"/>
    <property type="evidence" value="ECO:0007669"/>
    <property type="project" value="InterPro"/>
</dbReference>
<dbReference type="GO" id="GO:0006260">
    <property type="term" value="P:DNA replication"/>
    <property type="evidence" value="ECO:0007669"/>
    <property type="project" value="InterPro"/>
</dbReference>
<dbReference type="InterPro" id="IPR000424">
    <property type="entry name" value="Primosome_PriB/ssb"/>
</dbReference>
<dbReference type="InterPro" id="IPR012340">
    <property type="entry name" value="NA-bd_OB-fold"/>
</dbReference>
<evidence type="ECO:0008006" key="3">
    <source>
        <dbReference type="Google" id="ProtNLM"/>
    </source>
</evidence>
<dbReference type="Pfam" id="PF00436">
    <property type="entry name" value="SSB"/>
    <property type="match status" value="1"/>
</dbReference>
<dbReference type="GO" id="GO:0009295">
    <property type="term" value="C:nucleoid"/>
    <property type="evidence" value="ECO:0007669"/>
    <property type="project" value="TreeGrafter"/>
</dbReference>